<dbReference type="SUPFAM" id="SSF55781">
    <property type="entry name" value="GAF domain-like"/>
    <property type="match status" value="2"/>
</dbReference>
<comment type="caution">
    <text evidence="5">The sequence shown here is derived from an EMBL/GenBank/DDBJ whole genome shotgun (WGS) entry which is preliminary data.</text>
</comment>
<proteinExistence type="predicted"/>
<accession>A0ABX0Y4T7</accession>
<dbReference type="Gene3D" id="3.30.200.20">
    <property type="entry name" value="Phosphorylase Kinase, domain 1"/>
    <property type="match status" value="1"/>
</dbReference>
<organism evidence="5 6">
    <name type="scientific">Planosporangium thailandense</name>
    <dbReference type="NCBI Taxonomy" id="765197"/>
    <lineage>
        <taxon>Bacteria</taxon>
        <taxon>Bacillati</taxon>
        <taxon>Actinomycetota</taxon>
        <taxon>Actinomycetes</taxon>
        <taxon>Micromonosporales</taxon>
        <taxon>Micromonosporaceae</taxon>
        <taxon>Planosporangium</taxon>
    </lineage>
</organism>
<evidence type="ECO:0000259" key="3">
    <source>
        <dbReference type="PROSITE" id="PS50011"/>
    </source>
</evidence>
<dbReference type="InterPro" id="IPR043128">
    <property type="entry name" value="Rev_trsase/Diguanyl_cyclase"/>
</dbReference>
<dbReference type="SMART" id="SM00267">
    <property type="entry name" value="GGDEF"/>
    <property type="match status" value="1"/>
</dbReference>
<dbReference type="InterPro" id="IPR027417">
    <property type="entry name" value="P-loop_NTPase"/>
</dbReference>
<dbReference type="InterPro" id="IPR019734">
    <property type="entry name" value="TPR_rpt"/>
</dbReference>
<dbReference type="PROSITE" id="PS50005">
    <property type="entry name" value="TPR"/>
    <property type="match status" value="1"/>
</dbReference>
<comment type="subcellular location">
    <subcellularLocation>
        <location evidence="1">Membrane</location>
        <topology evidence="1">Single-pass membrane protein</topology>
    </subcellularLocation>
</comment>
<dbReference type="Pfam" id="PF13185">
    <property type="entry name" value="GAF_2"/>
    <property type="match status" value="1"/>
</dbReference>
<dbReference type="InterPro" id="IPR011009">
    <property type="entry name" value="Kinase-like_dom_sf"/>
</dbReference>
<dbReference type="SUPFAM" id="SSF56112">
    <property type="entry name" value="Protein kinase-like (PK-like)"/>
    <property type="match status" value="1"/>
</dbReference>
<evidence type="ECO:0000313" key="6">
    <source>
        <dbReference type="Proteomes" id="UP000722989"/>
    </source>
</evidence>
<dbReference type="EMBL" id="JAATVY010000018">
    <property type="protein sequence ID" value="NJC72410.1"/>
    <property type="molecule type" value="Genomic_DNA"/>
</dbReference>
<dbReference type="InterPro" id="IPR029787">
    <property type="entry name" value="Nucleotide_cyclase"/>
</dbReference>
<dbReference type="InterPro" id="IPR008271">
    <property type="entry name" value="Ser/Thr_kinase_AS"/>
</dbReference>
<dbReference type="Gene3D" id="1.10.510.10">
    <property type="entry name" value="Transferase(Phosphotransferase) domain 1"/>
    <property type="match status" value="1"/>
</dbReference>
<dbReference type="RefSeq" id="WP_167927316.1">
    <property type="nucleotide sequence ID" value="NZ_JAATVY010000018.1"/>
</dbReference>
<evidence type="ECO:0000256" key="2">
    <source>
        <dbReference type="PROSITE-ProRule" id="PRU00339"/>
    </source>
</evidence>
<reference evidence="5 6" key="1">
    <citation type="submission" date="2020-03" db="EMBL/GenBank/DDBJ databases">
        <title>WGS of the type strain of Planosporangium spp.</title>
        <authorList>
            <person name="Thawai C."/>
        </authorList>
    </citation>
    <scope>NUCLEOTIDE SEQUENCE [LARGE SCALE GENOMIC DNA]</scope>
    <source>
        <strain evidence="5 6">TBRC 5610</strain>
    </source>
</reference>
<dbReference type="Pfam" id="PF00069">
    <property type="entry name" value="Pkinase"/>
    <property type="match status" value="1"/>
</dbReference>
<dbReference type="InterPro" id="IPR029016">
    <property type="entry name" value="GAF-like_dom_sf"/>
</dbReference>
<dbReference type="Gene3D" id="1.25.40.10">
    <property type="entry name" value="Tetratricopeptide repeat domain"/>
    <property type="match status" value="1"/>
</dbReference>
<dbReference type="PANTHER" id="PTHR45138">
    <property type="entry name" value="REGULATORY COMPONENTS OF SENSORY TRANSDUCTION SYSTEM"/>
    <property type="match status" value="1"/>
</dbReference>
<evidence type="ECO:0000259" key="4">
    <source>
        <dbReference type="PROSITE" id="PS50887"/>
    </source>
</evidence>
<dbReference type="InterPro" id="IPR003018">
    <property type="entry name" value="GAF"/>
</dbReference>
<dbReference type="CDD" id="cd01949">
    <property type="entry name" value="GGDEF"/>
    <property type="match status" value="1"/>
</dbReference>
<feature type="domain" description="Protein kinase" evidence="3">
    <location>
        <begin position="13"/>
        <end position="267"/>
    </location>
</feature>
<dbReference type="InterPro" id="IPR011990">
    <property type="entry name" value="TPR-like_helical_dom_sf"/>
</dbReference>
<keyword evidence="2" id="KW-0802">TPR repeat</keyword>
<feature type="domain" description="GGDEF" evidence="4">
    <location>
        <begin position="1630"/>
        <end position="1762"/>
    </location>
</feature>
<dbReference type="PANTHER" id="PTHR45138:SF9">
    <property type="entry name" value="DIGUANYLATE CYCLASE DGCM-RELATED"/>
    <property type="match status" value="1"/>
</dbReference>
<dbReference type="InterPro" id="IPR000719">
    <property type="entry name" value="Prot_kinase_dom"/>
</dbReference>
<dbReference type="SUPFAM" id="SSF52540">
    <property type="entry name" value="P-loop containing nucleoside triphosphate hydrolases"/>
    <property type="match status" value="1"/>
</dbReference>
<dbReference type="Pfam" id="PF13191">
    <property type="entry name" value="AAA_16"/>
    <property type="match status" value="1"/>
</dbReference>
<dbReference type="NCBIfam" id="TIGR00254">
    <property type="entry name" value="GGDEF"/>
    <property type="match status" value="1"/>
</dbReference>
<name>A0ABX0Y4T7_9ACTN</name>
<dbReference type="SMART" id="SM00220">
    <property type="entry name" value="S_TKc"/>
    <property type="match status" value="1"/>
</dbReference>
<keyword evidence="6" id="KW-1185">Reference proteome</keyword>
<dbReference type="Gene3D" id="3.30.450.40">
    <property type="match status" value="2"/>
</dbReference>
<dbReference type="Proteomes" id="UP000722989">
    <property type="component" value="Unassembled WGS sequence"/>
</dbReference>
<dbReference type="SMART" id="SM00065">
    <property type="entry name" value="GAF"/>
    <property type="match status" value="2"/>
</dbReference>
<dbReference type="PROSITE" id="PS50887">
    <property type="entry name" value="GGDEF"/>
    <property type="match status" value="1"/>
</dbReference>
<dbReference type="InterPro" id="IPR000160">
    <property type="entry name" value="GGDEF_dom"/>
</dbReference>
<protein>
    <submittedName>
        <fullName evidence="5">Diguanylate cyclase</fullName>
    </submittedName>
</protein>
<dbReference type="SUPFAM" id="SSF48452">
    <property type="entry name" value="TPR-like"/>
    <property type="match status" value="1"/>
</dbReference>
<dbReference type="PROSITE" id="PS50011">
    <property type="entry name" value="PROTEIN_KINASE_DOM"/>
    <property type="match status" value="1"/>
</dbReference>
<sequence length="1771" mass="189750">MSFEVGTDVLPGVEVVGELGRGAETIVYRVRRLGVDYALKLLTSSTVDVDRALAALRREAALLACVDHPLLPRIFDVGRVDAGPYLLLELIEGGPLTQALRDGGLDEARTLRLATDLAGPLAAVHRAGLVHRDVKPDNILLGADGTARLIDFGLAARGGMPDDAVAGTLVYTAPEQTGMLKRPVDGRSDLYALGAVLYECLTGVPPYQADDAGDLIRLHATAPVPDVRTVRPDVSPTFAAIIAKLLAKDPDDRYAGGEHLLADLERLRAEPDAVFPPGATGSGGPADGEDRLVGQARELQQLTTRWHRARAGRGGVALVEGQPGAGKTRLVRELSRTVRSHGQVVLQGRCVPDDPVPLAPLRAAIEQYLRTVDQLPPAERAAEHRRIRRAVGPAGGLLRALSPMLAALVSAPELGDDDRAEQFTNAAAAFLVDLAETAGGAVLHLDDVQWLDAPSRRVLQQLAVRLSEVPLLVVATARDDVDSEPAVGSFRTEMGEAVDLHLRLGPLDDQAVAELVMLQLGSMRLSAEVTRQLLARVGDNPLAVVEYMRAVIDAGLMSPSWDGWQLDLPALDRLELPGDALDLVLKRIDGLGAESRRLLAAGAALGTRFSADLVARVCDVHADRALDALAEAEGRRLLTAADGGYVFLHNRIREALLAELSSGETRRLHQRIAEALDGGGADDPEHVYATARHYARGEADRTPERVFATSLAAGRLALADHAPAEALAFLEAAAAAAAKAGITPDADFHRALGVACSRSGRFVEALEHLDRALRQEPTRLRRADIRLETARVHTAAWDPERAWDTVCQALAELGTPVPRRRFAMVLTALAWFVAGLAVGVTRIGFGGATGERRERYRVQAMLYDLGAYASTVSRRVSRRVLVSLRAHYVVNRLGRGAEYTRHVAGFGLVAAVAGRPRLARRIFDRAAATAAAIGDPTLVADVEWKRGVGAAMGGADNGELWQRALTDHERWLELGDYLTGVSAVCLRLVLQGRARDAERWYDRGAVRLASGVKTEGATLGTVAAVVPALLGRPEEAEAAAETLRGLVRANPGNRSLAVQLLSVELFNAVERGDLGASFEDVARRFADLRLKPRQLLTEQRTIYVDLAMGRLAQCREGIADPAERARQLAAAERAVKELARAAGDRILRAYVRVARAELDVLRGRPERALRDLLRAQLRELRLDAPLVAYETARVRARAYRMLGEQALAEDQAHVALMIATAQRWLVRARWVRAEFGVTDVAPVAGGGMTVTTGGSAGALNRRRLAALQQVSLAAATVLDPRRLARVALDQTVRILGAERAYLFLVDAERDQLVPHLGRDGEGNDIAKLTGYSASLVERVRDTCEPLVVTGSEEGVALGSRSVLVHGLRSIMIAPVQFDGRLLGVVYLDSRVAKGIFTAEDVDILTAITHHVAVSLETARAAQLEVAAQTARRQRDVAETLRAVMSDLTATLDPDEVMHRLLDAATGILPGNTAALLGREGDRHVLRAGYGSDALSAAVGRSFDPADDAVGLAGLEQLDGPHVGADGAGWDGPLGALLGKPRSWLAVPVVERGEALGVLLVASKRVEPPQDAQVQVVAALVGQGMTAYENARLFSQVRRMATIDGLTGLYNRNHFFAEAGRLLQVAQRHQRPAAVIMLDVDHFKRINDTYGHPVGDEVIRTVAARLRESVRDSDLVGRYGGEEFVLVTPETGAAAAGLAERLREAVGGRPVETDAGPLTVTISVGMAHVDRGEDDLSELLGRADTALYAAKQKGRNRVEVLAPPSAAMSSPA</sequence>
<dbReference type="CDD" id="cd14014">
    <property type="entry name" value="STKc_PknB_like"/>
    <property type="match status" value="1"/>
</dbReference>
<dbReference type="Pfam" id="PF00990">
    <property type="entry name" value="GGDEF"/>
    <property type="match status" value="1"/>
</dbReference>
<dbReference type="InterPro" id="IPR050469">
    <property type="entry name" value="Diguanylate_Cyclase"/>
</dbReference>
<gene>
    <name evidence="5" type="ORF">HC031_22205</name>
</gene>
<evidence type="ECO:0000256" key="1">
    <source>
        <dbReference type="ARBA" id="ARBA00004167"/>
    </source>
</evidence>
<dbReference type="SUPFAM" id="SSF55073">
    <property type="entry name" value="Nucleotide cyclase"/>
    <property type="match status" value="1"/>
</dbReference>
<dbReference type="InterPro" id="IPR041664">
    <property type="entry name" value="AAA_16"/>
</dbReference>
<feature type="repeat" description="TPR" evidence="2">
    <location>
        <begin position="746"/>
        <end position="779"/>
    </location>
</feature>
<dbReference type="Gene3D" id="3.30.70.270">
    <property type="match status" value="1"/>
</dbReference>
<dbReference type="PROSITE" id="PS00108">
    <property type="entry name" value="PROTEIN_KINASE_ST"/>
    <property type="match status" value="1"/>
</dbReference>
<evidence type="ECO:0000313" key="5">
    <source>
        <dbReference type="EMBL" id="NJC72410.1"/>
    </source>
</evidence>